<dbReference type="CDD" id="cd06223">
    <property type="entry name" value="PRTases_typeI"/>
    <property type="match status" value="1"/>
</dbReference>
<evidence type="ECO:0000256" key="2">
    <source>
        <dbReference type="ARBA" id="ARBA00022472"/>
    </source>
</evidence>
<dbReference type="FunFam" id="3.40.50.2020:FF:000020">
    <property type="entry name" value="Bifunctional protein PyrR"/>
    <property type="match status" value="1"/>
</dbReference>
<keyword evidence="9" id="KW-1185">Reference proteome</keyword>
<comment type="subunit">
    <text evidence="5">Homodimer and homohexamer; in equilibrium.</text>
</comment>
<dbReference type="InterPro" id="IPR023050">
    <property type="entry name" value="PyrR"/>
</dbReference>
<comment type="similarity">
    <text evidence="1 5">Belongs to the purine/pyrimidine phosphoribosyltransferase family. PyrR subfamily.</text>
</comment>
<keyword evidence="5 7" id="KW-0808">Transferase</keyword>
<dbReference type="NCBIfam" id="NF003547">
    <property type="entry name" value="PRK05205.1-3"/>
    <property type="match status" value="1"/>
</dbReference>
<dbReference type="Proteomes" id="UP001071230">
    <property type="component" value="Unassembled WGS sequence"/>
</dbReference>
<dbReference type="PANTHER" id="PTHR11608:SF0">
    <property type="entry name" value="BIFUNCTIONAL PROTEIN PYRR"/>
    <property type="match status" value="1"/>
</dbReference>
<feature type="domain" description="Phosphoribosyltransferase" evidence="6">
    <location>
        <begin position="13"/>
        <end position="164"/>
    </location>
</feature>
<dbReference type="HAMAP" id="MF_01219">
    <property type="entry name" value="PyrR"/>
    <property type="match status" value="1"/>
</dbReference>
<name>A0A8S0X6W9_9FIRM</name>
<evidence type="ECO:0000256" key="4">
    <source>
        <dbReference type="ARBA" id="ARBA00023163"/>
    </source>
</evidence>
<evidence type="ECO:0000313" key="8">
    <source>
        <dbReference type="EMBL" id="CEJ05731.1"/>
    </source>
</evidence>
<dbReference type="EMBL" id="LR746496">
    <property type="protein sequence ID" value="CAA7602850.1"/>
    <property type="molecule type" value="Genomic_DNA"/>
</dbReference>
<dbReference type="SUPFAM" id="SSF53271">
    <property type="entry name" value="PRTase-like"/>
    <property type="match status" value="1"/>
</dbReference>
<dbReference type="NCBIfam" id="NF003548">
    <property type="entry name" value="PRK05205.1-4"/>
    <property type="match status" value="1"/>
</dbReference>
<evidence type="ECO:0000313" key="7">
    <source>
        <dbReference type="EMBL" id="CAA7602850.1"/>
    </source>
</evidence>
<keyword evidence="5" id="KW-0694">RNA-binding</keyword>
<reference evidence="7" key="2">
    <citation type="submission" date="2020-01" db="EMBL/GenBank/DDBJ databases">
        <authorList>
            <person name="Hornung B."/>
        </authorList>
    </citation>
    <scope>NUCLEOTIDE SEQUENCE</scope>
    <source>
        <strain evidence="7">PacBioINE</strain>
    </source>
</reference>
<dbReference type="RefSeq" id="WP_261485867.1">
    <property type="nucleotide sequence ID" value="NZ_CDGJ01000003.1"/>
</dbReference>
<dbReference type="Proteomes" id="UP000836597">
    <property type="component" value="Chromosome"/>
</dbReference>
<dbReference type="NCBIfam" id="NF003545">
    <property type="entry name" value="PRK05205.1-1"/>
    <property type="match status" value="1"/>
</dbReference>
<evidence type="ECO:0000256" key="5">
    <source>
        <dbReference type="HAMAP-Rule" id="MF_01219"/>
    </source>
</evidence>
<dbReference type="GO" id="GO:0006353">
    <property type="term" value="P:DNA-templated transcription termination"/>
    <property type="evidence" value="ECO:0007669"/>
    <property type="project" value="UniProtKB-UniRule"/>
</dbReference>
<protein>
    <recommendedName>
        <fullName evidence="5">Bifunctional protein PyrR</fullName>
    </recommendedName>
    <domain>
        <recommendedName>
            <fullName evidence="5">Pyrimidine operon regulatory protein</fullName>
        </recommendedName>
    </domain>
    <domain>
        <recommendedName>
            <fullName evidence="5">Uracil phosphoribosyltransferase</fullName>
            <shortName evidence="5">UPRTase</shortName>
            <ecNumber evidence="5">2.4.2.9</ecNumber>
        </recommendedName>
    </domain>
</protein>
<evidence type="ECO:0000256" key="3">
    <source>
        <dbReference type="ARBA" id="ARBA00023015"/>
    </source>
</evidence>
<dbReference type="AlphaFoldDB" id="A0A8S0X6W9"/>
<evidence type="ECO:0000256" key="1">
    <source>
        <dbReference type="ARBA" id="ARBA00005565"/>
    </source>
</evidence>
<dbReference type="Pfam" id="PF00156">
    <property type="entry name" value="Pribosyltran"/>
    <property type="match status" value="1"/>
</dbReference>
<gene>
    <name evidence="5" type="primary">pyrR</name>
    <name evidence="8" type="ORF">DEACI_0150</name>
    <name evidence="7" type="ORF">DEACI_3673</name>
</gene>
<dbReference type="NCBIfam" id="NF003549">
    <property type="entry name" value="PRK05205.1-5"/>
    <property type="match status" value="1"/>
</dbReference>
<feature type="short sequence motif" description="PRPP-binding" evidence="5">
    <location>
        <begin position="101"/>
        <end position="113"/>
    </location>
</feature>
<dbReference type="InterPro" id="IPR050137">
    <property type="entry name" value="PyrR_bifunctional"/>
</dbReference>
<dbReference type="Gene3D" id="3.40.50.2020">
    <property type="match status" value="1"/>
</dbReference>
<comment type="catalytic activity">
    <reaction evidence="5">
        <text>UMP + diphosphate = 5-phospho-alpha-D-ribose 1-diphosphate + uracil</text>
        <dbReference type="Rhea" id="RHEA:13017"/>
        <dbReference type="ChEBI" id="CHEBI:17568"/>
        <dbReference type="ChEBI" id="CHEBI:33019"/>
        <dbReference type="ChEBI" id="CHEBI:57865"/>
        <dbReference type="ChEBI" id="CHEBI:58017"/>
        <dbReference type="EC" id="2.4.2.9"/>
    </reaction>
</comment>
<keyword evidence="2 5" id="KW-0806">Transcription termination</keyword>
<organism evidence="7">
    <name type="scientific">Acididesulfobacillus acetoxydans</name>
    <dbReference type="NCBI Taxonomy" id="1561005"/>
    <lineage>
        <taxon>Bacteria</taxon>
        <taxon>Bacillati</taxon>
        <taxon>Bacillota</taxon>
        <taxon>Clostridia</taxon>
        <taxon>Eubacteriales</taxon>
        <taxon>Peptococcaceae</taxon>
        <taxon>Acididesulfobacillus</taxon>
    </lineage>
</organism>
<keyword evidence="5 7" id="KW-0328">Glycosyltransferase</keyword>
<proteinExistence type="inferred from homology"/>
<comment type="function">
    <text evidence="5">Regulates transcriptional attenuation of the pyrimidine nucleotide (pyr) operon by binding in a uridine-dependent manner to specific sites on pyr mRNA. This disrupts an antiterminator hairpin in the RNA and favors formation of a downstream transcription terminator, leading to a reduced expression of downstream genes.</text>
</comment>
<dbReference type="InterPro" id="IPR000836">
    <property type="entry name" value="PRTase_dom"/>
</dbReference>
<comment type="function">
    <text evidence="5">Also displays a weak uracil phosphoribosyltransferase activity which is not physiologically significant.</text>
</comment>
<evidence type="ECO:0000259" key="6">
    <source>
        <dbReference type="Pfam" id="PF00156"/>
    </source>
</evidence>
<sequence length="184" mass="20685">MEGTLKSKLMDEDALRRALTRIAHEIVEKNKGTENVVLIGIRRRGVPLAERLRRQIEEFEGTSLPLGILDITLYRDDLSTIDVQPVVHETDVPFSVQGKNVVLVDDVLFTGRTARAALDATMDLGRPKRIQLAVLVDRGHRELPIRADYVGKNVPTSRREIISVCVKEVDGEDEVLLLEMSHEI</sequence>
<dbReference type="InterPro" id="IPR029057">
    <property type="entry name" value="PRTase-like"/>
</dbReference>
<dbReference type="PANTHER" id="PTHR11608">
    <property type="entry name" value="BIFUNCTIONAL PROTEIN PYRR"/>
    <property type="match status" value="1"/>
</dbReference>
<evidence type="ECO:0000313" key="9">
    <source>
        <dbReference type="Proteomes" id="UP001071230"/>
    </source>
</evidence>
<keyword evidence="4 5" id="KW-0804">Transcription</keyword>
<reference evidence="8" key="1">
    <citation type="submission" date="2014-11" db="EMBL/GenBank/DDBJ databases">
        <authorList>
            <person name="Hornung B.V."/>
        </authorList>
    </citation>
    <scope>NUCLEOTIDE SEQUENCE</scope>
    <source>
        <strain evidence="8">INE</strain>
    </source>
</reference>
<dbReference type="GO" id="GO:0004845">
    <property type="term" value="F:uracil phosphoribosyltransferase activity"/>
    <property type="evidence" value="ECO:0007669"/>
    <property type="project" value="UniProtKB-UniRule"/>
</dbReference>
<keyword evidence="3 5" id="KW-0805">Transcription regulation</keyword>
<accession>A0A8S0X6W9</accession>
<dbReference type="EMBL" id="CDGJ01000003">
    <property type="protein sequence ID" value="CEJ05731.1"/>
    <property type="molecule type" value="Genomic_DNA"/>
</dbReference>
<dbReference type="GO" id="GO:0003723">
    <property type="term" value="F:RNA binding"/>
    <property type="evidence" value="ECO:0007669"/>
    <property type="project" value="UniProtKB-UniRule"/>
</dbReference>
<dbReference type="EC" id="2.4.2.9" evidence="5"/>
<dbReference type="KEGG" id="aacx:DEACI_3673"/>